<protein>
    <submittedName>
        <fullName evidence="5">HipA domain protein</fullName>
    </submittedName>
    <submittedName>
        <fullName evidence="6">Type II toxin-antitoxin system HipA family toxin</fullName>
    </submittedName>
</protein>
<evidence type="ECO:0000256" key="1">
    <source>
        <dbReference type="ARBA" id="ARBA00010164"/>
    </source>
</evidence>
<dbReference type="Proteomes" id="UP001598201">
    <property type="component" value="Unassembled WGS sequence"/>
</dbReference>
<dbReference type="PANTHER" id="PTHR37419:SF8">
    <property type="entry name" value="TOXIN YJJJ"/>
    <property type="match status" value="1"/>
</dbReference>
<dbReference type="PANTHER" id="PTHR37419">
    <property type="entry name" value="SERINE/THREONINE-PROTEIN KINASE TOXIN HIPA"/>
    <property type="match status" value="1"/>
</dbReference>
<keyword evidence="8" id="KW-1185">Reference proteome</keyword>
<dbReference type="AlphaFoldDB" id="A0A0H3FJC6"/>
<dbReference type="InterPro" id="IPR016869">
    <property type="entry name" value="UCP028135_HipA-like"/>
</dbReference>
<dbReference type="Gene3D" id="1.10.1070.20">
    <property type="match status" value="1"/>
</dbReference>
<evidence type="ECO:0000313" key="6">
    <source>
        <dbReference type="EMBL" id="MFD3226319.1"/>
    </source>
</evidence>
<dbReference type="PIRSF" id="PIRSF028135">
    <property type="entry name" value="UCP028135_HipA-like"/>
    <property type="match status" value="1"/>
</dbReference>
<accession>A0A0H3FJC6</accession>
<evidence type="ECO:0000256" key="3">
    <source>
        <dbReference type="ARBA" id="ARBA00022777"/>
    </source>
</evidence>
<keyword evidence="3" id="KW-0418">Kinase</keyword>
<dbReference type="HOGENOM" id="CLU_047711_0_0_6"/>
<dbReference type="Proteomes" id="UP000007257">
    <property type="component" value="Plasmid pRAHAQ01"/>
</dbReference>
<evidence type="ECO:0000256" key="2">
    <source>
        <dbReference type="ARBA" id="ARBA00022679"/>
    </source>
</evidence>
<dbReference type="GeneID" id="95420927"/>
<sequence length="449" mass="51262">MEFLTLQAFLNNTWVDIANITFPGSEQNNYRLTELNYHSDYAIDNLDRDDNHAASLNHPVSLFFDGDDERGWLKFLDDIIPSGSSRRYWANYLDLEGLTADQQNFILLKHGTLSPVGNLRIKESLPEYNPLAEKLFFTIEDVKNRAGDFLDYAQQRGAAAGGATGAGGEAPKLLLRCSQEQQIWIDTYQNDTANRDIPYLVKYPRGARTEVDCNILRAEFYFYHELEAMGFDTIPTQNMRLEEGLTYPSLWLPRFDISFEEEGLIRRFGMESVYSLLRKAPGVTLYHEETLRALIDKISHSHMVTEQGFDFDIPGFVTEWVRRDLLNIIFGNSDNHGRNTSFLKDERSIRLAPIYDFAPMKADPEGIARTTKWKAPLEIGGEYDYPGIAQSLDDLVPAETLLSALKNTSHQLSGLKERLEARGIPQQILNMPAISFSFIPEKLRRWGLL</sequence>
<keyword evidence="2" id="KW-0808">Transferase</keyword>
<evidence type="ECO:0000259" key="4">
    <source>
        <dbReference type="Pfam" id="PF07804"/>
    </source>
</evidence>
<evidence type="ECO:0000313" key="5">
    <source>
        <dbReference type="EMBL" id="ADW76426.1"/>
    </source>
</evidence>
<dbReference type="InterPro" id="IPR052028">
    <property type="entry name" value="HipA_Ser/Thr_kinase"/>
</dbReference>
<dbReference type="Pfam" id="PF07804">
    <property type="entry name" value="HipA_C"/>
    <property type="match status" value="1"/>
</dbReference>
<dbReference type="RefSeq" id="WP_013578107.1">
    <property type="nucleotide sequence ID" value="NC_015062.1"/>
</dbReference>
<evidence type="ECO:0000313" key="7">
    <source>
        <dbReference type="Proteomes" id="UP000007257"/>
    </source>
</evidence>
<dbReference type="OrthoDB" id="9805913at2"/>
<dbReference type="GO" id="GO:0005829">
    <property type="term" value="C:cytosol"/>
    <property type="evidence" value="ECO:0007669"/>
    <property type="project" value="TreeGrafter"/>
</dbReference>
<dbReference type="EMBL" id="CP002506">
    <property type="protein sequence ID" value="ADW76426.1"/>
    <property type="molecule type" value="Genomic_DNA"/>
</dbReference>
<reference evidence="5 7" key="2">
    <citation type="journal article" date="2012" name="J. Bacteriol.">
        <title>Complete Genome Sequence of Rahnella sp. Strain Y9602, a Gammaproteobacterium Isolate from Metal- and Radionuclide-Contaminated Soil.</title>
        <authorList>
            <person name="Martinez R.J."/>
            <person name="Bruce D."/>
            <person name="Detter C."/>
            <person name="Goodwin L.A."/>
            <person name="Han J."/>
            <person name="Han C.S."/>
            <person name="Held B."/>
            <person name="Land M.L."/>
            <person name="Mikhailova N."/>
            <person name="Nolan M."/>
            <person name="Pennacchio L."/>
            <person name="Pitluck S."/>
            <person name="Tapia R."/>
            <person name="Woyke T."/>
            <person name="Sobecky P.A."/>
        </authorList>
    </citation>
    <scope>NUCLEOTIDE SEQUENCE [LARGE SCALE GENOMIC DNA]</scope>
    <source>
        <strain evidence="5 7">Y9602</strain>
        <plasmid evidence="5">pRAHAQ01</plasmid>
    </source>
</reference>
<dbReference type="KEGG" id="rah:Rahaq_4847"/>
<organism evidence="5 7">
    <name type="scientific">Rahnella sp. (strain Y9602)</name>
    <dbReference type="NCBI Taxonomy" id="2703885"/>
    <lineage>
        <taxon>Bacteria</taxon>
        <taxon>Pseudomonadati</taxon>
        <taxon>Pseudomonadota</taxon>
        <taxon>Gammaproteobacteria</taxon>
        <taxon>Enterobacterales</taxon>
        <taxon>Yersiniaceae</taxon>
        <taxon>Rahnella</taxon>
    </lineage>
</organism>
<evidence type="ECO:0000313" key="8">
    <source>
        <dbReference type="Proteomes" id="UP001598201"/>
    </source>
</evidence>
<dbReference type="eggNOG" id="COG3550">
    <property type="taxonomic scope" value="Bacteria"/>
</dbReference>
<reference evidence="6 8" key="3">
    <citation type="submission" date="2024-09" db="EMBL/GenBank/DDBJ databases">
        <title>Genomes of Rahnella.</title>
        <authorList>
            <person name="Mnguni F.C."/>
            <person name="Shin G.Y."/>
            <person name="Coutinho T."/>
        </authorList>
    </citation>
    <scope>NUCLEOTIDE SEQUENCE [LARGE SCALE GENOMIC DNA]</scope>
    <source>
        <strain evidence="6 8">20WA0057</strain>
    </source>
</reference>
<name>A0A0H3FJC6_RAHSY</name>
<keyword evidence="5" id="KW-0614">Plasmid</keyword>
<proteinExistence type="inferred from homology"/>
<dbReference type="EMBL" id="JBHUCJ010000081">
    <property type="protein sequence ID" value="MFD3226319.1"/>
    <property type="molecule type" value="Genomic_DNA"/>
</dbReference>
<geneLocation type="plasmid" evidence="5 7">
    <name>pRAHAQ01</name>
</geneLocation>
<dbReference type="InterPro" id="IPR012893">
    <property type="entry name" value="HipA-like_C"/>
</dbReference>
<feature type="domain" description="HipA-like C-terminal" evidence="4">
    <location>
        <begin position="166"/>
        <end position="381"/>
    </location>
</feature>
<comment type="similarity">
    <text evidence="1">Belongs to the HipA Ser/Thr kinase family.</text>
</comment>
<gene>
    <name evidence="5" type="ordered locus">Rahaq_4847</name>
    <name evidence="6" type="ORF">ACFPK4_22530</name>
</gene>
<dbReference type="GO" id="GO:0004674">
    <property type="term" value="F:protein serine/threonine kinase activity"/>
    <property type="evidence" value="ECO:0007669"/>
    <property type="project" value="TreeGrafter"/>
</dbReference>
<reference evidence="7" key="1">
    <citation type="submission" date="2011-01" db="EMBL/GenBank/DDBJ databases">
        <title>Complete sequence of plasmid1 of Rahnella sp. Y9602.</title>
        <authorList>
            <consortium name="US DOE Joint Genome Institute"/>
            <person name="Lucas S."/>
            <person name="Copeland A."/>
            <person name="Lapidus A."/>
            <person name="Cheng J.-F."/>
            <person name="Goodwin L."/>
            <person name="Pitluck S."/>
            <person name="Lu M."/>
            <person name="Detter J.C."/>
            <person name="Han C."/>
            <person name="Tapia R."/>
            <person name="Land M."/>
            <person name="Hauser L."/>
            <person name="Kyrpides N."/>
            <person name="Ivanova N."/>
            <person name="Ovchinnikova G."/>
            <person name="Pagani I."/>
            <person name="Sobecky P.A."/>
            <person name="Martinez R.J."/>
            <person name="Woyke T."/>
        </authorList>
    </citation>
    <scope>NUCLEOTIDE SEQUENCE [LARGE SCALE GENOMIC DNA]</scope>
    <source>
        <strain evidence="7">Y9602</strain>
        <plasmid evidence="7">pRAHAQ01</plasmid>
    </source>
</reference>